<dbReference type="AlphaFoldDB" id="A0AAE8HJT2"/>
<dbReference type="SUPFAM" id="SSF52540">
    <property type="entry name" value="P-loop containing nucleoside triphosphate hydrolases"/>
    <property type="match status" value="1"/>
</dbReference>
<dbReference type="GO" id="GO:0005524">
    <property type="term" value="F:ATP binding"/>
    <property type="evidence" value="ECO:0007669"/>
    <property type="project" value="UniProtKB-KW"/>
</dbReference>
<keyword evidence="2" id="KW-0813">Transport</keyword>
<evidence type="ECO:0000256" key="1">
    <source>
        <dbReference type="ARBA" id="ARBA00005417"/>
    </source>
</evidence>
<feature type="domain" description="ABC transporter" evidence="5">
    <location>
        <begin position="3"/>
        <end position="227"/>
    </location>
</feature>
<evidence type="ECO:0000313" key="7">
    <source>
        <dbReference type="Proteomes" id="UP000182107"/>
    </source>
</evidence>
<reference evidence="6 7" key="1">
    <citation type="submission" date="2016-10" db="EMBL/GenBank/DDBJ databases">
        <authorList>
            <person name="Varghese N."/>
            <person name="Submissions S."/>
        </authorList>
    </citation>
    <scope>NUCLEOTIDE SEQUENCE [LARGE SCALE GENOMIC DNA]</scope>
    <source>
        <strain evidence="6 7">Sb17</strain>
    </source>
</reference>
<dbReference type="InterPro" id="IPR003593">
    <property type="entry name" value="AAA+_ATPase"/>
</dbReference>
<gene>
    <name evidence="6" type="ORF">SAMN05216415_0503</name>
</gene>
<dbReference type="InterPro" id="IPR003439">
    <property type="entry name" value="ABC_transporter-like_ATP-bd"/>
</dbReference>
<protein>
    <submittedName>
        <fullName evidence="6">ABC-2 type transport system ATP-binding protein</fullName>
    </submittedName>
</protein>
<comment type="caution">
    <text evidence="6">The sequence shown here is derived from an EMBL/GenBank/DDBJ whole genome shotgun (WGS) entry which is preliminary data.</text>
</comment>
<proteinExistence type="inferred from homology"/>
<dbReference type="CDD" id="cd03268">
    <property type="entry name" value="ABC_BcrA_bacitracin_resist"/>
    <property type="match status" value="1"/>
</dbReference>
<evidence type="ECO:0000313" key="6">
    <source>
        <dbReference type="EMBL" id="SDW34053.1"/>
    </source>
</evidence>
<dbReference type="PANTHER" id="PTHR43335">
    <property type="entry name" value="ABC TRANSPORTER, ATP-BINDING PROTEIN"/>
    <property type="match status" value="1"/>
</dbReference>
<evidence type="ECO:0000256" key="3">
    <source>
        <dbReference type="ARBA" id="ARBA00022741"/>
    </source>
</evidence>
<dbReference type="InterPro" id="IPR027417">
    <property type="entry name" value="P-loop_NTPase"/>
</dbReference>
<accession>A0AAE8HJT2</accession>
<dbReference type="EMBL" id="FNMW01000001">
    <property type="protein sequence ID" value="SDW34053.1"/>
    <property type="molecule type" value="Genomic_DNA"/>
</dbReference>
<comment type="similarity">
    <text evidence="1">Belongs to the ABC transporter superfamily.</text>
</comment>
<dbReference type="GO" id="GO:0016887">
    <property type="term" value="F:ATP hydrolysis activity"/>
    <property type="evidence" value="ECO:0007669"/>
    <property type="project" value="InterPro"/>
</dbReference>
<dbReference type="Proteomes" id="UP000182107">
    <property type="component" value="Unassembled WGS sequence"/>
</dbReference>
<evidence type="ECO:0000256" key="4">
    <source>
        <dbReference type="ARBA" id="ARBA00022840"/>
    </source>
</evidence>
<dbReference type="Gene3D" id="3.40.50.300">
    <property type="entry name" value="P-loop containing nucleotide triphosphate hydrolases"/>
    <property type="match status" value="1"/>
</dbReference>
<keyword evidence="3" id="KW-0547">Nucleotide-binding</keyword>
<dbReference type="SMART" id="SM00382">
    <property type="entry name" value="AAA"/>
    <property type="match status" value="1"/>
</dbReference>
<dbReference type="Pfam" id="PF00005">
    <property type="entry name" value="ABC_tran"/>
    <property type="match status" value="1"/>
</dbReference>
<dbReference type="RefSeq" id="WP_074601944.1">
    <property type="nucleotide sequence ID" value="NZ_FNMW01000001.1"/>
</dbReference>
<evidence type="ECO:0000259" key="5">
    <source>
        <dbReference type="PROSITE" id="PS50893"/>
    </source>
</evidence>
<sequence>MQIQIKHIKKVFKDKEVLNDISFTIESGSICGLLGVNGAGKSTLMKILYGLESQSAGEILFDGKTSKEIKDDKKFGALIESPAIYMNLSAFDNLKTKALLYDIPDETIRETLNLIGLANTGRKKAGNFSLGMKQRLGLGMAIITNPEFLILDEPTNGLDPDGIKELLDLINSLKQKGMTILISSHQLHEVSKIADDIVILHQGKIHYNQPNHDKQDLEKLFFSIVHGGYEK</sequence>
<dbReference type="PROSITE" id="PS00211">
    <property type="entry name" value="ABC_TRANSPORTER_1"/>
    <property type="match status" value="1"/>
</dbReference>
<keyword evidence="4 6" id="KW-0067">ATP-binding</keyword>
<dbReference type="PROSITE" id="PS50893">
    <property type="entry name" value="ABC_TRANSPORTER_2"/>
    <property type="match status" value="1"/>
</dbReference>
<organism evidence="6 7">
    <name type="scientific">Streptococcus equinus</name>
    <name type="common">Streptococcus bovis</name>
    <dbReference type="NCBI Taxonomy" id="1335"/>
    <lineage>
        <taxon>Bacteria</taxon>
        <taxon>Bacillati</taxon>
        <taxon>Bacillota</taxon>
        <taxon>Bacilli</taxon>
        <taxon>Lactobacillales</taxon>
        <taxon>Streptococcaceae</taxon>
        <taxon>Streptococcus</taxon>
    </lineage>
</organism>
<dbReference type="PANTHER" id="PTHR43335:SF4">
    <property type="entry name" value="ABC TRANSPORTER, ATP-BINDING PROTEIN"/>
    <property type="match status" value="1"/>
</dbReference>
<evidence type="ECO:0000256" key="2">
    <source>
        <dbReference type="ARBA" id="ARBA00022448"/>
    </source>
</evidence>
<name>A0AAE8HJT2_STREI</name>
<dbReference type="InterPro" id="IPR017871">
    <property type="entry name" value="ABC_transporter-like_CS"/>
</dbReference>